<dbReference type="RefSeq" id="WP_374036618.1">
    <property type="nucleotide sequence ID" value="NZ_CP169082.1"/>
</dbReference>
<proteinExistence type="predicted"/>
<feature type="transmembrane region" description="Helical" evidence="2">
    <location>
        <begin position="32"/>
        <end position="55"/>
    </location>
</feature>
<feature type="domain" description="Cell wall hydrolase SleB" evidence="3">
    <location>
        <begin position="150"/>
        <end position="258"/>
    </location>
</feature>
<keyword evidence="5" id="KW-1185">Reference proteome</keyword>
<evidence type="ECO:0000256" key="1">
    <source>
        <dbReference type="SAM" id="MobiDB-lite"/>
    </source>
</evidence>
<dbReference type="Proteomes" id="UP001596152">
    <property type="component" value="Unassembled WGS sequence"/>
</dbReference>
<dbReference type="Pfam" id="PF07486">
    <property type="entry name" value="Hydrolase_2"/>
    <property type="match status" value="1"/>
</dbReference>
<dbReference type="InterPro" id="IPR011105">
    <property type="entry name" value="Cell_wall_hydrolase_SleB"/>
</dbReference>
<keyword evidence="2" id="KW-0472">Membrane</keyword>
<evidence type="ECO:0000313" key="4">
    <source>
        <dbReference type="EMBL" id="MFC5345619.1"/>
    </source>
</evidence>
<dbReference type="Gene3D" id="1.10.10.2520">
    <property type="entry name" value="Cell wall hydrolase SleB, domain 1"/>
    <property type="match status" value="1"/>
</dbReference>
<dbReference type="InterPro" id="IPR042047">
    <property type="entry name" value="SleB_dom1"/>
</dbReference>
<gene>
    <name evidence="4" type="ORF">ACFPIE_17010</name>
</gene>
<dbReference type="EMBL" id="JBHSLF010000051">
    <property type="protein sequence ID" value="MFC5345619.1"/>
    <property type="molecule type" value="Genomic_DNA"/>
</dbReference>
<organism evidence="4 5">
    <name type="scientific">Brevundimonas staleyi</name>
    <dbReference type="NCBI Taxonomy" id="74326"/>
    <lineage>
        <taxon>Bacteria</taxon>
        <taxon>Pseudomonadati</taxon>
        <taxon>Pseudomonadota</taxon>
        <taxon>Alphaproteobacteria</taxon>
        <taxon>Caulobacterales</taxon>
        <taxon>Caulobacteraceae</taxon>
        <taxon>Brevundimonas</taxon>
    </lineage>
</organism>
<dbReference type="GO" id="GO:0016787">
    <property type="term" value="F:hydrolase activity"/>
    <property type="evidence" value="ECO:0007669"/>
    <property type="project" value="UniProtKB-KW"/>
</dbReference>
<evidence type="ECO:0000256" key="2">
    <source>
        <dbReference type="SAM" id="Phobius"/>
    </source>
</evidence>
<evidence type="ECO:0000259" key="3">
    <source>
        <dbReference type="Pfam" id="PF07486"/>
    </source>
</evidence>
<sequence>MSFDKYSIEAEARPSLVQRVVASIRAWATSEVGGWTIVAVLSVLALAGVAASFILPRLNAAPPALVAERAPAAQIQALGPDADLADFTLSPEALQDMDYAAARVWNAALPFSTAPIRPMGSLIASPTDIEAYSRALDCLTAAVYYEAASETPQGQAAVAQVVLNRARHPAYPRSVCGVVFQGSERTTGCQFSFTCDGAMARVPSPAAWERARQVAQSALNGTVVAAVGTATHYHTDWVAPYWAPRLSKIVQIGTHIFYRWNGAWGLPTAFTGVYAGVEPVVPKMLPYATLAVETPAEVLAMPDLLDVRLEAPIGPAAPVMAIVAPSGADAAETHVEEAVEASAPVAVARHIERNTPIMADPLVSPTAPQQRQRQRIAAPSGW</sequence>
<keyword evidence="4" id="KW-0378">Hydrolase</keyword>
<reference evidence="5" key="1">
    <citation type="journal article" date="2019" name="Int. J. Syst. Evol. Microbiol.">
        <title>The Global Catalogue of Microorganisms (GCM) 10K type strain sequencing project: providing services to taxonomists for standard genome sequencing and annotation.</title>
        <authorList>
            <consortium name="The Broad Institute Genomics Platform"/>
            <consortium name="The Broad Institute Genome Sequencing Center for Infectious Disease"/>
            <person name="Wu L."/>
            <person name="Ma J."/>
        </authorList>
    </citation>
    <scope>NUCLEOTIDE SEQUENCE [LARGE SCALE GENOMIC DNA]</scope>
    <source>
        <strain evidence="5">JCM 12125</strain>
    </source>
</reference>
<accession>A0ABW0FVU7</accession>
<comment type="caution">
    <text evidence="4">The sequence shown here is derived from an EMBL/GenBank/DDBJ whole genome shotgun (WGS) entry which is preliminary data.</text>
</comment>
<keyword evidence="2" id="KW-1133">Transmembrane helix</keyword>
<evidence type="ECO:0000313" key="5">
    <source>
        <dbReference type="Proteomes" id="UP001596152"/>
    </source>
</evidence>
<name>A0ABW0FVU7_9CAUL</name>
<feature type="region of interest" description="Disordered" evidence="1">
    <location>
        <begin position="359"/>
        <end position="382"/>
    </location>
</feature>
<keyword evidence="2" id="KW-0812">Transmembrane</keyword>
<protein>
    <submittedName>
        <fullName evidence="4">Cell wall hydrolase</fullName>
    </submittedName>
</protein>